<keyword evidence="5" id="KW-0676">Redox-active center</keyword>
<comment type="similarity">
    <text evidence="1">Belongs to the thioredoxin family. DsbA subfamily.</text>
</comment>
<keyword evidence="6" id="KW-1133">Transmembrane helix</keyword>
<dbReference type="InterPro" id="IPR036249">
    <property type="entry name" value="Thioredoxin-like_sf"/>
</dbReference>
<keyword evidence="2" id="KW-0732">Signal</keyword>
<keyword evidence="6" id="KW-0472">Membrane</keyword>
<evidence type="ECO:0000259" key="7">
    <source>
        <dbReference type="PROSITE" id="PS51352"/>
    </source>
</evidence>
<evidence type="ECO:0000256" key="6">
    <source>
        <dbReference type="SAM" id="Phobius"/>
    </source>
</evidence>
<dbReference type="Pfam" id="PF13462">
    <property type="entry name" value="Thioredoxin_4"/>
    <property type="match status" value="1"/>
</dbReference>
<evidence type="ECO:0000256" key="1">
    <source>
        <dbReference type="ARBA" id="ARBA00005791"/>
    </source>
</evidence>
<feature type="domain" description="Thioredoxin" evidence="7">
    <location>
        <begin position="38"/>
        <end position="230"/>
    </location>
</feature>
<keyword evidence="3" id="KW-0560">Oxidoreductase</keyword>
<dbReference type="EMBL" id="JBHTIA010000012">
    <property type="protein sequence ID" value="MFD0766457.1"/>
    <property type="molecule type" value="Genomic_DNA"/>
</dbReference>
<proteinExistence type="inferred from homology"/>
<dbReference type="Proteomes" id="UP001597073">
    <property type="component" value="Unassembled WGS sequence"/>
</dbReference>
<dbReference type="InterPro" id="IPR013766">
    <property type="entry name" value="Thioredoxin_domain"/>
</dbReference>
<dbReference type="PROSITE" id="PS51352">
    <property type="entry name" value="THIOREDOXIN_2"/>
    <property type="match status" value="1"/>
</dbReference>
<organism evidence="8 9">
    <name type="scientific">Mucilaginibacter lutimaris</name>
    <dbReference type="NCBI Taxonomy" id="931629"/>
    <lineage>
        <taxon>Bacteria</taxon>
        <taxon>Pseudomonadati</taxon>
        <taxon>Bacteroidota</taxon>
        <taxon>Sphingobacteriia</taxon>
        <taxon>Sphingobacteriales</taxon>
        <taxon>Sphingobacteriaceae</taxon>
        <taxon>Mucilaginibacter</taxon>
    </lineage>
</organism>
<keyword evidence="6" id="KW-0812">Transmembrane</keyword>
<accession>A0ABW2ZK38</accession>
<dbReference type="PANTHER" id="PTHR13887:SF14">
    <property type="entry name" value="DISULFIDE BOND FORMATION PROTEIN D"/>
    <property type="match status" value="1"/>
</dbReference>
<sequence>MKINKLSDAVLTHLIGAIQLVLIIFLISYVLNLNKRLKTIDKKLAGVDLPVKKTPERVSVKADSLSPAVGSEKATVTMTIFSDFECGFCKVFATTIFPQLKKRYVDKGLVKVNFRHLPLEFHKNALMAAEASACAQEQGQFWDLHDYLFNNQSKLDSSLIFTWASKKRLNLAQFNGCIINHTYKSRVEKDMQEATMAGLKGTPAIIINDNLIMGARSYEHFAEMIEQELSKTCADCAL</sequence>
<evidence type="ECO:0000256" key="5">
    <source>
        <dbReference type="ARBA" id="ARBA00023284"/>
    </source>
</evidence>
<evidence type="ECO:0000256" key="2">
    <source>
        <dbReference type="ARBA" id="ARBA00022729"/>
    </source>
</evidence>
<keyword evidence="9" id="KW-1185">Reference proteome</keyword>
<comment type="caution">
    <text evidence="8">The sequence shown here is derived from an EMBL/GenBank/DDBJ whole genome shotgun (WGS) entry which is preliminary data.</text>
</comment>
<name>A0ABW2ZK38_9SPHI</name>
<reference evidence="9" key="1">
    <citation type="journal article" date="2019" name="Int. J. Syst. Evol. Microbiol.">
        <title>The Global Catalogue of Microorganisms (GCM) 10K type strain sequencing project: providing services to taxonomists for standard genome sequencing and annotation.</title>
        <authorList>
            <consortium name="The Broad Institute Genomics Platform"/>
            <consortium name="The Broad Institute Genome Sequencing Center for Infectious Disease"/>
            <person name="Wu L."/>
            <person name="Ma J."/>
        </authorList>
    </citation>
    <scope>NUCLEOTIDE SEQUENCE [LARGE SCALE GENOMIC DNA]</scope>
    <source>
        <strain evidence="9">CCUG 60742</strain>
    </source>
</reference>
<dbReference type="SUPFAM" id="SSF52833">
    <property type="entry name" value="Thioredoxin-like"/>
    <property type="match status" value="1"/>
</dbReference>
<keyword evidence="4" id="KW-1015">Disulfide bond</keyword>
<evidence type="ECO:0000313" key="9">
    <source>
        <dbReference type="Proteomes" id="UP001597073"/>
    </source>
</evidence>
<evidence type="ECO:0000313" key="8">
    <source>
        <dbReference type="EMBL" id="MFD0766457.1"/>
    </source>
</evidence>
<dbReference type="PANTHER" id="PTHR13887">
    <property type="entry name" value="GLUTATHIONE S-TRANSFERASE KAPPA"/>
    <property type="match status" value="1"/>
</dbReference>
<dbReference type="InterPro" id="IPR012336">
    <property type="entry name" value="Thioredoxin-like_fold"/>
</dbReference>
<gene>
    <name evidence="8" type="ORF">ACFQZI_16465</name>
</gene>
<evidence type="ECO:0000256" key="3">
    <source>
        <dbReference type="ARBA" id="ARBA00023002"/>
    </source>
</evidence>
<dbReference type="RefSeq" id="WP_377144397.1">
    <property type="nucleotide sequence ID" value="NZ_JBHTIA010000012.1"/>
</dbReference>
<protein>
    <submittedName>
        <fullName evidence="8">DsbA family protein</fullName>
    </submittedName>
</protein>
<evidence type="ECO:0000256" key="4">
    <source>
        <dbReference type="ARBA" id="ARBA00023157"/>
    </source>
</evidence>
<dbReference type="Gene3D" id="3.40.30.10">
    <property type="entry name" value="Glutaredoxin"/>
    <property type="match status" value="1"/>
</dbReference>
<feature type="transmembrane region" description="Helical" evidence="6">
    <location>
        <begin position="12"/>
        <end position="33"/>
    </location>
</feature>